<organism evidence="10">
    <name type="scientific">Pseudomonas saudimassiliensis</name>
    <dbReference type="NCBI Taxonomy" id="1461581"/>
    <lineage>
        <taxon>Bacteria</taxon>
        <taxon>Pseudomonadati</taxon>
        <taxon>Pseudomonadota</taxon>
        <taxon>Gammaproteobacteria</taxon>
        <taxon>Pseudomonadales</taxon>
        <taxon>Pseudomonadaceae</taxon>
        <taxon>Pseudomonas</taxon>
    </lineage>
</organism>
<sequence length="552" mass="61363">MLRTGIIAGLCLAARLASADCATPPAESDILELAGQIQHWDQAYHEQGRSLVPDEIYDQARQQLQRWQACTAADSPPEYQLRAGKHAHPVPQTGLAKIHTQAEAADWIRHRTDLWIQPKVDGVAVTLEYRQGQLVRAISRGDGWQGEDWTPTVQRIPAVLQQWPQPADLVLQGELYWRLADHVQSRDGGVGARGRIAGLMNRQQLAAEELAGIGLFVWDWPDGPGSMVERLAQMTRAGLDTAQYTLPVSDLAEAQARRQHWFTQPLPFATDGVVIRQSQRPPATDWRAETPYWAIAWKYPPQQALARVRDVEFTIGRSGRVTPVLQLDPVELDDRRIRRVSAGSLSRWRELDVRPGDRVAIQLSGQTIPQLTEVITRTTPRPALNIPDQARYHPLSCWLPGDGCRQQFLARLAWLSSSKGLDLTGVGPGTWECLVDAGYLTGLLDWLDAATLPATCGSKLTTLLHPARERSFHQWLRALGMPPTGDAQLPDHWLALSNRTEQQWQTQPGIGPHRARQLVAFFNHPQVELLRAGLAAAGVEGFVEEMASVGSE</sequence>
<dbReference type="InterPro" id="IPR013840">
    <property type="entry name" value="DNAligase_N"/>
</dbReference>
<keyword evidence="1 7" id="KW-0436">Ligase</keyword>
<evidence type="ECO:0000256" key="6">
    <source>
        <dbReference type="ARBA" id="ARBA00034005"/>
    </source>
</evidence>
<dbReference type="EMBL" id="LM997413">
    <property type="protein sequence ID" value="CEA06066.1"/>
    <property type="molecule type" value="Genomic_DNA"/>
</dbReference>
<feature type="active site" description="N6-AMP-lysine intermediate" evidence="7">
    <location>
        <position position="119"/>
    </location>
</feature>
<dbReference type="PANTHER" id="PTHR47810">
    <property type="entry name" value="DNA LIGASE"/>
    <property type="match status" value="1"/>
</dbReference>
<evidence type="ECO:0000313" key="10">
    <source>
        <dbReference type="EMBL" id="CEA06066.1"/>
    </source>
</evidence>
<dbReference type="InterPro" id="IPR018239">
    <property type="entry name" value="DNA_ligase_AS"/>
</dbReference>
<evidence type="ECO:0000256" key="1">
    <source>
        <dbReference type="ARBA" id="ARBA00022598"/>
    </source>
</evidence>
<evidence type="ECO:0000256" key="5">
    <source>
        <dbReference type="ARBA" id="ARBA00023204"/>
    </source>
</evidence>
<dbReference type="SUPFAM" id="SSF56091">
    <property type="entry name" value="DNA ligase/mRNA capping enzyme, catalytic domain"/>
    <property type="match status" value="1"/>
</dbReference>
<dbReference type="EMBL" id="LK391969">
    <property type="protein sequence ID" value="CEF27491.1"/>
    <property type="molecule type" value="Genomic_DNA"/>
</dbReference>
<keyword evidence="8" id="KW-0732">Signal</keyword>
<dbReference type="Gene3D" id="2.40.50.140">
    <property type="entry name" value="Nucleic acid-binding proteins"/>
    <property type="match status" value="1"/>
</dbReference>
<dbReference type="PANTHER" id="PTHR47810:SF1">
    <property type="entry name" value="DNA LIGASE B"/>
    <property type="match status" value="1"/>
</dbReference>
<dbReference type="GO" id="GO:0003911">
    <property type="term" value="F:DNA ligase (NAD+) activity"/>
    <property type="evidence" value="ECO:0007669"/>
    <property type="project" value="UniProtKB-UniRule"/>
</dbReference>
<dbReference type="InterPro" id="IPR013839">
    <property type="entry name" value="DNAligase_adenylation"/>
</dbReference>
<dbReference type="PATRIC" id="fig|1461581.3.peg.2407"/>
<dbReference type="Gene3D" id="3.30.470.30">
    <property type="entry name" value="DNA ligase/mRNA capping enzyme"/>
    <property type="match status" value="1"/>
</dbReference>
<accession>A0A078MMS7</accession>
<dbReference type="RefSeq" id="WP_052508795.1">
    <property type="nucleotide sequence ID" value="NZ_LK391969.1"/>
</dbReference>
<dbReference type="NCBIfam" id="NF005987">
    <property type="entry name" value="PRK08097.1"/>
    <property type="match status" value="1"/>
</dbReference>
<keyword evidence="4 7" id="KW-0520">NAD</keyword>
<dbReference type="SMART" id="SM00532">
    <property type="entry name" value="LIGANc"/>
    <property type="match status" value="1"/>
</dbReference>
<protein>
    <recommendedName>
        <fullName evidence="7">DNA ligase B</fullName>
        <ecNumber evidence="7">6.5.1.2</ecNumber>
    </recommendedName>
    <alternativeName>
        <fullName evidence="7">Polydeoxyribonucleotide synthase [NAD(+)] B</fullName>
    </alternativeName>
</protein>
<evidence type="ECO:0000256" key="3">
    <source>
        <dbReference type="ARBA" id="ARBA00022763"/>
    </source>
</evidence>
<evidence type="ECO:0000256" key="8">
    <source>
        <dbReference type="SAM" id="SignalP"/>
    </source>
</evidence>
<dbReference type="InterPro" id="IPR004150">
    <property type="entry name" value="NAD_DNA_ligase_OB"/>
</dbReference>
<dbReference type="SUPFAM" id="SSF47781">
    <property type="entry name" value="RuvA domain 2-like"/>
    <property type="match status" value="1"/>
</dbReference>
<dbReference type="GO" id="GO:0006260">
    <property type="term" value="P:DNA replication"/>
    <property type="evidence" value="ECO:0007669"/>
    <property type="project" value="UniProtKB-KW"/>
</dbReference>
<comment type="function">
    <text evidence="7">Catalyzes the formation of phosphodiester linkages between 5'-phosphoryl and 3'-hydroxyl groups in double-stranded DNA using NAD as a coenzyme and as the energy source for the reaction.</text>
</comment>
<dbReference type="SUPFAM" id="SSF50249">
    <property type="entry name" value="Nucleic acid-binding proteins"/>
    <property type="match status" value="1"/>
</dbReference>
<dbReference type="EC" id="6.5.1.2" evidence="7"/>
<evidence type="ECO:0000259" key="9">
    <source>
        <dbReference type="SMART" id="SM00532"/>
    </source>
</evidence>
<dbReference type="PROSITE" id="PS01055">
    <property type="entry name" value="DNA_LIGASE_N1"/>
    <property type="match status" value="1"/>
</dbReference>
<dbReference type="Pfam" id="PF01653">
    <property type="entry name" value="DNA_ligase_aden"/>
    <property type="match status" value="1"/>
</dbReference>
<dbReference type="AlphaFoldDB" id="A0A078MMS7"/>
<feature type="signal peptide" evidence="8">
    <location>
        <begin position="1"/>
        <end position="19"/>
    </location>
</feature>
<name>A0A078MMS7_9PSED</name>
<dbReference type="PROSITE" id="PS01056">
    <property type="entry name" value="DNA_LIGASE_N2"/>
    <property type="match status" value="1"/>
</dbReference>
<feature type="domain" description="NAD-dependent DNA ligase N-terminal" evidence="9">
    <location>
        <begin position="25"/>
        <end position="420"/>
    </location>
</feature>
<feature type="chain" id="PRO_5007378048" description="DNA ligase B" evidence="8">
    <location>
        <begin position="20"/>
        <end position="552"/>
    </location>
</feature>
<reference evidence="10" key="1">
    <citation type="submission" date="2014-07" db="EMBL/GenBank/DDBJ databases">
        <authorList>
            <person name="Urmite Genomes Urmite Genomes"/>
        </authorList>
    </citation>
    <scope>NUCLEOTIDE SEQUENCE</scope>
    <source>
        <strain evidence="10">12M76_air</strain>
    </source>
</reference>
<keyword evidence="5 7" id="KW-0234">DNA repair</keyword>
<dbReference type="Gene3D" id="1.10.287.610">
    <property type="entry name" value="Helix hairpin bin"/>
    <property type="match status" value="1"/>
</dbReference>
<dbReference type="InterPro" id="IPR020923">
    <property type="entry name" value="DNA_ligase_B"/>
</dbReference>
<dbReference type="Pfam" id="PF03120">
    <property type="entry name" value="OB_DNA_ligase"/>
    <property type="match status" value="1"/>
</dbReference>
<keyword evidence="3 7" id="KW-0227">DNA damage</keyword>
<dbReference type="OrthoDB" id="9759736at2"/>
<dbReference type="InterPro" id="IPR010994">
    <property type="entry name" value="RuvA_2-like"/>
</dbReference>
<comment type="catalytic activity">
    <reaction evidence="6 7">
        <text>NAD(+) + (deoxyribonucleotide)n-3'-hydroxyl + 5'-phospho-(deoxyribonucleotide)m = (deoxyribonucleotide)n+m + AMP + beta-nicotinamide D-nucleotide.</text>
        <dbReference type="EC" id="6.5.1.2"/>
    </reaction>
</comment>
<dbReference type="InterPro" id="IPR050326">
    <property type="entry name" value="NAD_dep_DNA_ligaseB"/>
</dbReference>
<keyword evidence="2 7" id="KW-0235">DNA replication</keyword>
<dbReference type="InterPro" id="IPR033136">
    <property type="entry name" value="DNA_ligase_CS"/>
</dbReference>
<dbReference type="GO" id="GO:0006281">
    <property type="term" value="P:DNA repair"/>
    <property type="evidence" value="ECO:0007669"/>
    <property type="project" value="UniProtKB-KW"/>
</dbReference>
<evidence type="ECO:0000256" key="2">
    <source>
        <dbReference type="ARBA" id="ARBA00022705"/>
    </source>
</evidence>
<dbReference type="HAMAP" id="MF_01587">
    <property type="entry name" value="DNA_ligase_B"/>
    <property type="match status" value="1"/>
</dbReference>
<dbReference type="InterPro" id="IPR012340">
    <property type="entry name" value="NA-bd_OB-fold"/>
</dbReference>
<proteinExistence type="inferred from homology"/>
<gene>
    <name evidence="7 10" type="primary">ligB</name>
    <name evidence="10" type="ORF">BN1049_02443</name>
</gene>
<evidence type="ECO:0000256" key="4">
    <source>
        <dbReference type="ARBA" id="ARBA00023027"/>
    </source>
</evidence>
<comment type="similarity">
    <text evidence="7">Belongs to the NAD-dependent DNA ligase family. LigB subfamily.</text>
</comment>
<evidence type="ECO:0000256" key="7">
    <source>
        <dbReference type="HAMAP-Rule" id="MF_01587"/>
    </source>
</evidence>